<evidence type="ECO:0000256" key="1">
    <source>
        <dbReference type="ARBA" id="ARBA00004604"/>
    </source>
</evidence>
<dbReference type="OrthoDB" id="5414888at2759"/>
<dbReference type="InterPro" id="IPR013934">
    <property type="entry name" value="Utp13_C"/>
</dbReference>
<proteinExistence type="predicted"/>
<evidence type="ECO:0000256" key="4">
    <source>
        <dbReference type="ARBA" id="ARBA00023242"/>
    </source>
</evidence>
<dbReference type="Pfam" id="PF00400">
    <property type="entry name" value="WD40"/>
    <property type="match status" value="7"/>
</dbReference>
<organism evidence="8 9">
    <name type="scientific">Zootermopsis nevadensis</name>
    <name type="common">Dampwood termite</name>
    <dbReference type="NCBI Taxonomy" id="136037"/>
    <lineage>
        <taxon>Eukaryota</taxon>
        <taxon>Metazoa</taxon>
        <taxon>Ecdysozoa</taxon>
        <taxon>Arthropoda</taxon>
        <taxon>Hexapoda</taxon>
        <taxon>Insecta</taxon>
        <taxon>Pterygota</taxon>
        <taxon>Neoptera</taxon>
        <taxon>Polyneoptera</taxon>
        <taxon>Dictyoptera</taxon>
        <taxon>Blattodea</taxon>
        <taxon>Blattoidea</taxon>
        <taxon>Termitoidae</taxon>
        <taxon>Termopsidae</taxon>
        <taxon>Zootermopsis</taxon>
    </lineage>
</organism>
<keyword evidence="6" id="KW-0175">Coiled coil</keyword>
<evidence type="ECO:0000259" key="7">
    <source>
        <dbReference type="Pfam" id="PF08625"/>
    </source>
</evidence>
<dbReference type="Gene3D" id="2.130.10.10">
    <property type="entry name" value="YVTN repeat-like/Quinoprotein amine dehydrogenase"/>
    <property type="match status" value="3"/>
</dbReference>
<feature type="repeat" description="WD" evidence="5">
    <location>
        <begin position="103"/>
        <end position="144"/>
    </location>
</feature>
<dbReference type="PANTHER" id="PTHR19854">
    <property type="entry name" value="TRANSDUCIN BETA-LIKE 3"/>
    <property type="match status" value="1"/>
</dbReference>
<feature type="repeat" description="WD" evidence="5">
    <location>
        <begin position="599"/>
        <end position="630"/>
    </location>
</feature>
<dbReference type="InParanoid" id="A0A067QVW1"/>
<dbReference type="PROSITE" id="PS00678">
    <property type="entry name" value="WD_REPEATS_1"/>
    <property type="match status" value="3"/>
</dbReference>
<dbReference type="SMART" id="SM00320">
    <property type="entry name" value="WD40"/>
    <property type="match status" value="13"/>
</dbReference>
<feature type="domain" description="U3 small nucleolar RNA-associated protein 13 C-terminal" evidence="7">
    <location>
        <begin position="652"/>
        <end position="783"/>
    </location>
</feature>
<dbReference type="GO" id="GO:0032040">
    <property type="term" value="C:small-subunit processome"/>
    <property type="evidence" value="ECO:0007669"/>
    <property type="project" value="InterPro"/>
</dbReference>
<evidence type="ECO:0000256" key="6">
    <source>
        <dbReference type="SAM" id="Coils"/>
    </source>
</evidence>
<dbReference type="CDD" id="cd00200">
    <property type="entry name" value="WD40"/>
    <property type="match status" value="1"/>
</dbReference>
<sequence>MGSRKLKESFEVDAKYGAFYTGGQVEWTSDGQQLLCQCGAVVKVVDIEQGRIITSLGASEEEDEDTINTFVLSLDNEQVISNHRSGLFKLWKWRDGILIKQWRSVHKGPVSRLALNKDGLVLASGGTDSSVRIWDLQHQACTHNLRGSQGVISVVQFNNDMVFAAGDDSAIRAWNYITGRQQLTLSGHFSKVTALVFCQDTNQLLSCGRDRVIILWDLSSGNTVRTLPVFESLEGLVLLPQKFRVPGHMKELKGGIHIAAAGERGVVRIWEVTRGCEVFTQSDSLVSKATEEGSLAIVQLLFNADKSSLAVISVDHNIIMHQLATFTCEKQMVGFSDEVLDLVMLGTGDSHLAVATNSMDIKLYRLKDMSCQLLKGHTDLVLTLAASTSNPLLLLSGGKDNSVRLWLMDPQSCAINCVGVGSRHTLSVGSVALSQLSSYFFLSVSQDLCIKLWRIPKKLNPDEVQSLNVDLTEIAHDKDINSVCISPNDKLIATGSQDKTAKLWSSEGLKLLGVLRGHRRGVWFVQFSPVDQVLLSSSADCSVKLWALGDLTCIKTLEGHESSVLRAQFISHGMQLVTAGADGLLKLWNIKTSECMATFDEHDGRIWTLAVSKDESLVISGGSDSNLVLWRDVTEKRQEEAEEARQKLVLQEQELANLLKSDRLLSALILALSLDRPLQVLQIIREVLKEGQEGLHYTIRHLDSDQKQALLRSATLWNCNSKNCHPAQVVISILLDDLSSGDLKVQAFSSTLEETLPYTDRHFKRLTQLLQDLHLLQYAFYQMHNERQGGGSTLKQ</sequence>
<gene>
    <name evidence="8" type="ORF">L798_15317</name>
</gene>
<feature type="repeat" description="WD" evidence="5">
    <location>
        <begin position="185"/>
        <end position="226"/>
    </location>
</feature>
<dbReference type="eggNOG" id="KOG0319">
    <property type="taxonomic scope" value="Eukaryota"/>
</dbReference>
<dbReference type="PROSITE" id="PS50294">
    <property type="entry name" value="WD_REPEATS_REGION"/>
    <property type="match status" value="7"/>
</dbReference>
<dbReference type="InterPro" id="IPR015943">
    <property type="entry name" value="WD40/YVTN_repeat-like_dom_sf"/>
</dbReference>
<evidence type="ECO:0000256" key="5">
    <source>
        <dbReference type="PROSITE-ProRule" id="PRU00221"/>
    </source>
</evidence>
<keyword evidence="9" id="KW-1185">Reference proteome</keyword>
<dbReference type="GO" id="GO:0000480">
    <property type="term" value="P:endonucleolytic cleavage in 5'-ETS of tricistronic rRNA transcript (SSU-rRNA, 5.8S rRNA, LSU-rRNA)"/>
    <property type="evidence" value="ECO:0007669"/>
    <property type="project" value="TreeGrafter"/>
</dbReference>
<feature type="repeat" description="WD" evidence="5">
    <location>
        <begin position="557"/>
        <end position="598"/>
    </location>
</feature>
<dbReference type="AlphaFoldDB" id="A0A067QVW1"/>
<feature type="coiled-coil region" evidence="6">
    <location>
        <begin position="631"/>
        <end position="661"/>
    </location>
</feature>
<dbReference type="SUPFAM" id="SSF50978">
    <property type="entry name" value="WD40 repeat-like"/>
    <property type="match status" value="2"/>
</dbReference>
<dbReference type="STRING" id="136037.A0A067QVW1"/>
<feature type="repeat" description="WD" evidence="5">
    <location>
        <begin position="374"/>
        <end position="406"/>
    </location>
</feature>
<evidence type="ECO:0000256" key="3">
    <source>
        <dbReference type="ARBA" id="ARBA00022737"/>
    </source>
</evidence>
<feature type="repeat" description="WD" evidence="5">
    <location>
        <begin position="515"/>
        <end position="556"/>
    </location>
</feature>
<dbReference type="PROSITE" id="PS50082">
    <property type="entry name" value="WD_REPEATS_2"/>
    <property type="match status" value="8"/>
</dbReference>
<dbReference type="EMBL" id="KK853186">
    <property type="protein sequence ID" value="KDR10080.1"/>
    <property type="molecule type" value="Genomic_DNA"/>
</dbReference>
<keyword evidence="3" id="KW-0677">Repeat</keyword>
<evidence type="ECO:0000313" key="8">
    <source>
        <dbReference type="EMBL" id="KDR10080.1"/>
    </source>
</evidence>
<dbReference type="PANTHER" id="PTHR19854:SF15">
    <property type="entry name" value="TRANSDUCIN BETA-LIKE PROTEIN 3"/>
    <property type="match status" value="1"/>
</dbReference>
<dbReference type="FunCoup" id="A0A067QVW1">
    <property type="interactions" value="1826"/>
</dbReference>
<accession>A0A067QVW1</accession>
<dbReference type="Pfam" id="PF08625">
    <property type="entry name" value="Utp13"/>
    <property type="match status" value="1"/>
</dbReference>
<dbReference type="InterPro" id="IPR019775">
    <property type="entry name" value="WD40_repeat_CS"/>
</dbReference>
<dbReference type="OMA" id="PYVQRHF"/>
<dbReference type="GO" id="GO:0034511">
    <property type="term" value="F:U3 snoRNA binding"/>
    <property type="evidence" value="ECO:0007669"/>
    <property type="project" value="TreeGrafter"/>
</dbReference>
<evidence type="ECO:0000256" key="2">
    <source>
        <dbReference type="ARBA" id="ARBA00022574"/>
    </source>
</evidence>
<dbReference type="GO" id="GO:0030686">
    <property type="term" value="C:90S preribosome"/>
    <property type="evidence" value="ECO:0007669"/>
    <property type="project" value="TreeGrafter"/>
</dbReference>
<comment type="subcellular location">
    <subcellularLocation>
        <location evidence="1">Nucleus</location>
        <location evidence="1">Nucleolus</location>
    </subcellularLocation>
</comment>
<dbReference type="GO" id="GO:0000472">
    <property type="term" value="P:endonucleolytic cleavage to generate mature 5'-end of SSU-rRNA from (SSU-rRNA, 5.8S rRNA, LSU-rRNA)"/>
    <property type="evidence" value="ECO:0007669"/>
    <property type="project" value="TreeGrafter"/>
</dbReference>
<feature type="repeat" description="WD" evidence="5">
    <location>
        <begin position="145"/>
        <end position="184"/>
    </location>
</feature>
<keyword evidence="4" id="KW-0539">Nucleus</keyword>
<dbReference type="InterPro" id="IPR036322">
    <property type="entry name" value="WD40_repeat_dom_sf"/>
</dbReference>
<name>A0A067QVW1_ZOONE</name>
<dbReference type="Proteomes" id="UP000027135">
    <property type="component" value="Unassembled WGS sequence"/>
</dbReference>
<dbReference type="InterPro" id="IPR001680">
    <property type="entry name" value="WD40_rpt"/>
</dbReference>
<feature type="repeat" description="WD" evidence="5">
    <location>
        <begin position="473"/>
        <end position="505"/>
    </location>
</feature>
<dbReference type="FunFam" id="2.130.10.10:FF:000230">
    <property type="entry name" value="Transducin beta-like protein 3"/>
    <property type="match status" value="1"/>
</dbReference>
<dbReference type="InterPro" id="IPR020472">
    <property type="entry name" value="WD40_PAC1"/>
</dbReference>
<reference evidence="8 9" key="1">
    <citation type="journal article" date="2014" name="Nat. Commun.">
        <title>Molecular traces of alternative social organization in a termite genome.</title>
        <authorList>
            <person name="Terrapon N."/>
            <person name="Li C."/>
            <person name="Robertson H.M."/>
            <person name="Ji L."/>
            <person name="Meng X."/>
            <person name="Booth W."/>
            <person name="Chen Z."/>
            <person name="Childers C.P."/>
            <person name="Glastad K.M."/>
            <person name="Gokhale K."/>
            <person name="Gowin J."/>
            <person name="Gronenberg W."/>
            <person name="Hermansen R.A."/>
            <person name="Hu H."/>
            <person name="Hunt B.G."/>
            <person name="Huylmans A.K."/>
            <person name="Khalil S.M."/>
            <person name="Mitchell R.D."/>
            <person name="Munoz-Torres M.C."/>
            <person name="Mustard J.A."/>
            <person name="Pan H."/>
            <person name="Reese J.T."/>
            <person name="Scharf M.E."/>
            <person name="Sun F."/>
            <person name="Vogel H."/>
            <person name="Xiao J."/>
            <person name="Yang W."/>
            <person name="Yang Z."/>
            <person name="Yang Z."/>
            <person name="Zhou J."/>
            <person name="Zhu J."/>
            <person name="Brent C.S."/>
            <person name="Elsik C.G."/>
            <person name="Goodisman M.A."/>
            <person name="Liberles D.A."/>
            <person name="Roe R.M."/>
            <person name="Vargo E.L."/>
            <person name="Vilcinskas A."/>
            <person name="Wang J."/>
            <person name="Bornberg-Bauer E."/>
            <person name="Korb J."/>
            <person name="Zhang G."/>
            <person name="Liebig J."/>
        </authorList>
    </citation>
    <scope>NUCLEOTIDE SEQUENCE [LARGE SCALE GENOMIC DNA]</scope>
    <source>
        <tissue evidence="8">Whole organism</tissue>
    </source>
</reference>
<evidence type="ECO:0000313" key="9">
    <source>
        <dbReference type="Proteomes" id="UP000027135"/>
    </source>
</evidence>
<protein>
    <submittedName>
        <fullName evidence="8">Transducin beta-like protein 3</fullName>
    </submittedName>
</protein>
<keyword evidence="2 5" id="KW-0853">WD repeat</keyword>
<dbReference type="PRINTS" id="PR00320">
    <property type="entry name" value="GPROTEINBRPT"/>
</dbReference>